<sequence length="89" mass="9589">MPLGTLEQLLKPENRAALRKVLTYHVVPGALESKNLRSGQVKSVEGSPVNVQVANNQVRVNDATVISTDVKASNGVIHVIDRVILPPDL</sequence>
<dbReference type="GO" id="GO:0007155">
    <property type="term" value="P:cell adhesion"/>
    <property type="evidence" value="ECO:0007669"/>
    <property type="project" value="TreeGrafter"/>
</dbReference>
<dbReference type="SMART" id="SM00554">
    <property type="entry name" value="FAS1"/>
    <property type="match status" value="1"/>
</dbReference>
<dbReference type="Proteomes" id="UP000217895">
    <property type="component" value="Chromosome"/>
</dbReference>
<dbReference type="Gene3D" id="2.30.180.10">
    <property type="entry name" value="FAS1 domain"/>
    <property type="match status" value="1"/>
</dbReference>
<dbReference type="GO" id="GO:0050839">
    <property type="term" value="F:cell adhesion molecule binding"/>
    <property type="evidence" value="ECO:0007669"/>
    <property type="project" value="TreeGrafter"/>
</dbReference>
<reference evidence="2 3" key="1">
    <citation type="submission" date="2017-06" db="EMBL/GenBank/DDBJ databases">
        <title>Genome sequencing of cyanobaciteial culture collection at National Institute for Environmental Studies (NIES).</title>
        <authorList>
            <person name="Hirose Y."/>
            <person name="Shimura Y."/>
            <person name="Fujisawa T."/>
            <person name="Nakamura Y."/>
            <person name="Kawachi M."/>
        </authorList>
    </citation>
    <scope>NUCLEOTIDE SEQUENCE [LARGE SCALE GENOMIC DNA]</scope>
    <source>
        <strain evidence="2 3">NIES-2135</strain>
    </source>
</reference>
<dbReference type="GO" id="GO:0031012">
    <property type="term" value="C:extracellular matrix"/>
    <property type="evidence" value="ECO:0007669"/>
    <property type="project" value="TreeGrafter"/>
</dbReference>
<dbReference type="PROSITE" id="PS50213">
    <property type="entry name" value="FAS1"/>
    <property type="match status" value="1"/>
</dbReference>
<dbReference type="GO" id="GO:0030198">
    <property type="term" value="P:extracellular matrix organization"/>
    <property type="evidence" value="ECO:0007669"/>
    <property type="project" value="TreeGrafter"/>
</dbReference>
<organism evidence="2 3">
    <name type="scientific">Leptolyngbya boryana NIES-2135</name>
    <dbReference type="NCBI Taxonomy" id="1973484"/>
    <lineage>
        <taxon>Bacteria</taxon>
        <taxon>Bacillati</taxon>
        <taxon>Cyanobacteriota</taxon>
        <taxon>Cyanophyceae</taxon>
        <taxon>Leptolyngbyales</taxon>
        <taxon>Leptolyngbyaceae</taxon>
        <taxon>Leptolyngbya group</taxon>
        <taxon>Leptolyngbya</taxon>
    </lineage>
</organism>
<evidence type="ECO:0000259" key="1">
    <source>
        <dbReference type="PROSITE" id="PS50213"/>
    </source>
</evidence>
<dbReference type="EMBL" id="AP018203">
    <property type="protein sequence ID" value="BAY55923.1"/>
    <property type="molecule type" value="Genomic_DNA"/>
</dbReference>
<dbReference type="AlphaFoldDB" id="A0A1Z4JGY4"/>
<dbReference type="PANTHER" id="PTHR10900">
    <property type="entry name" value="PERIOSTIN-RELATED"/>
    <property type="match status" value="1"/>
</dbReference>
<keyword evidence="3" id="KW-1185">Reference proteome</keyword>
<dbReference type="SUPFAM" id="SSF82153">
    <property type="entry name" value="FAS1 domain"/>
    <property type="match status" value="1"/>
</dbReference>
<name>A0A1Z4JGY4_LEPBY</name>
<proteinExistence type="predicted"/>
<dbReference type="GO" id="GO:0005615">
    <property type="term" value="C:extracellular space"/>
    <property type="evidence" value="ECO:0007669"/>
    <property type="project" value="TreeGrafter"/>
</dbReference>
<dbReference type="InterPro" id="IPR000782">
    <property type="entry name" value="FAS1_domain"/>
</dbReference>
<feature type="domain" description="FAS1" evidence="1">
    <location>
        <begin position="1"/>
        <end position="84"/>
    </location>
</feature>
<dbReference type="InterPro" id="IPR050904">
    <property type="entry name" value="Adhesion/Biosynth-related"/>
</dbReference>
<dbReference type="PANTHER" id="PTHR10900:SF77">
    <property type="entry name" value="FI19380P1"/>
    <property type="match status" value="1"/>
</dbReference>
<dbReference type="InterPro" id="IPR036378">
    <property type="entry name" value="FAS1_dom_sf"/>
</dbReference>
<evidence type="ECO:0000313" key="2">
    <source>
        <dbReference type="EMBL" id="BAY55923.1"/>
    </source>
</evidence>
<protein>
    <submittedName>
        <fullName evidence="2">Beta-Ig-H3/fasciclin</fullName>
    </submittedName>
</protein>
<gene>
    <name evidence="2" type="ORF">NIES2135_27490</name>
</gene>
<evidence type="ECO:0000313" key="3">
    <source>
        <dbReference type="Proteomes" id="UP000217895"/>
    </source>
</evidence>
<dbReference type="Pfam" id="PF02469">
    <property type="entry name" value="Fasciclin"/>
    <property type="match status" value="1"/>
</dbReference>
<accession>A0A1Z4JGY4</accession>